<evidence type="ECO:0000313" key="3">
    <source>
        <dbReference type="EMBL" id="MBB5979707.1"/>
    </source>
</evidence>
<keyword evidence="4" id="KW-1185">Reference proteome</keyword>
<comment type="similarity">
    <text evidence="1">Belongs to the AHA1 family.</text>
</comment>
<protein>
    <submittedName>
        <fullName evidence="3">Uncharacterized protein YndB with AHSA1/START domain</fullName>
    </submittedName>
</protein>
<sequence>MESVEREVYVDTRPELVWAAVTQPEVLARWYAFGGADIDLRPGGRMALRWDEHGEFLGFVERVEPGRRFAYRYAVEPGVEPAPGNSNLVEFTLTPEADRTRLLVVESGFERLDVTPEQQAGQAAQAATAWDNSLALLTALAPAL</sequence>
<dbReference type="InterPro" id="IPR013538">
    <property type="entry name" value="ASHA1/2-like_C"/>
</dbReference>
<dbReference type="RefSeq" id="WP_184834876.1">
    <property type="nucleotide sequence ID" value="NZ_BAAAVN010000006.1"/>
</dbReference>
<dbReference type="Gene3D" id="3.30.530.20">
    <property type="match status" value="1"/>
</dbReference>
<proteinExistence type="inferred from homology"/>
<evidence type="ECO:0000256" key="1">
    <source>
        <dbReference type="ARBA" id="ARBA00006817"/>
    </source>
</evidence>
<dbReference type="EMBL" id="JACHNF010000001">
    <property type="protein sequence ID" value="MBB5979707.1"/>
    <property type="molecule type" value="Genomic_DNA"/>
</dbReference>
<dbReference type="SUPFAM" id="SSF55961">
    <property type="entry name" value="Bet v1-like"/>
    <property type="match status" value="1"/>
</dbReference>
<comment type="caution">
    <text evidence="3">The sequence shown here is derived from an EMBL/GenBank/DDBJ whole genome shotgun (WGS) entry which is preliminary data.</text>
</comment>
<dbReference type="Proteomes" id="UP000558997">
    <property type="component" value="Unassembled WGS sequence"/>
</dbReference>
<dbReference type="Pfam" id="PF08327">
    <property type="entry name" value="AHSA1"/>
    <property type="match status" value="1"/>
</dbReference>
<dbReference type="AlphaFoldDB" id="A0A841DTT1"/>
<evidence type="ECO:0000313" key="4">
    <source>
        <dbReference type="Proteomes" id="UP000558997"/>
    </source>
</evidence>
<evidence type="ECO:0000259" key="2">
    <source>
        <dbReference type="Pfam" id="PF08327"/>
    </source>
</evidence>
<gene>
    <name evidence="3" type="ORF">HDA44_003048</name>
</gene>
<organism evidence="3 4">
    <name type="scientific">Kribbella solani</name>
    <dbReference type="NCBI Taxonomy" id="236067"/>
    <lineage>
        <taxon>Bacteria</taxon>
        <taxon>Bacillati</taxon>
        <taxon>Actinomycetota</taxon>
        <taxon>Actinomycetes</taxon>
        <taxon>Propionibacteriales</taxon>
        <taxon>Kribbellaceae</taxon>
        <taxon>Kribbella</taxon>
    </lineage>
</organism>
<name>A0A841DTT1_9ACTN</name>
<feature type="domain" description="Activator of Hsp90 ATPase homologue 1/2-like C-terminal" evidence="2">
    <location>
        <begin position="11"/>
        <end position="140"/>
    </location>
</feature>
<dbReference type="InterPro" id="IPR023393">
    <property type="entry name" value="START-like_dom_sf"/>
</dbReference>
<reference evidence="3 4" key="1">
    <citation type="submission" date="2020-08" db="EMBL/GenBank/DDBJ databases">
        <title>Sequencing the genomes of 1000 actinobacteria strains.</title>
        <authorList>
            <person name="Klenk H.-P."/>
        </authorList>
    </citation>
    <scope>NUCLEOTIDE SEQUENCE [LARGE SCALE GENOMIC DNA]</scope>
    <source>
        <strain evidence="3 4">DSM 17294</strain>
    </source>
</reference>
<accession>A0A841DTT1</accession>